<sequence length="320" mass="36289">MSDRINYFAQSIDSDSLKSENPDPDGLIKITHDMVFNLKSDGDVEIGAQAHEMDEDSFQETSRWTKRSTVTEKQKQQKEEQEKLGHSPHLMIIFADGDMNSALHFLIESMKHPFESSSVATAFVEQSIRADILERIRPELHPLKKQANTKLRPSYLNTLKVINEIQLEVVSKMDFTAPSRASPILITDCAADEHGVYSDGVIMMHTFKKSMEIINICDRETKPFGAVSIWNEGMDLCFDIVVAINSSHFFINCTNVDLSPIDKYFKAEENFTLIEKGFHYEAISIYGKIKTIVFPLVYHIAPKSEANVEEEPSSISFLES</sequence>
<dbReference type="Pfam" id="PF07368">
    <property type="entry name" value="DUF1487"/>
    <property type="match status" value="1"/>
</dbReference>
<proteinExistence type="predicted"/>
<feature type="region of interest" description="Disordered" evidence="1">
    <location>
        <begin position="46"/>
        <end position="84"/>
    </location>
</feature>
<dbReference type="Proteomes" id="UP001500889">
    <property type="component" value="Chromosome U"/>
</dbReference>
<dbReference type="InterPro" id="IPR009961">
    <property type="entry name" value="DUF1487"/>
</dbReference>
<feature type="compositionally biased region" description="Basic and acidic residues" evidence="1">
    <location>
        <begin position="69"/>
        <end position="84"/>
    </location>
</feature>
<dbReference type="PANTHER" id="PTHR21644:SF0">
    <property type="entry name" value="AT02555P-RELATED"/>
    <property type="match status" value="1"/>
</dbReference>
<keyword evidence="3" id="KW-1185">Reference proteome</keyword>
<dbReference type="PANTHER" id="PTHR21644">
    <property type="entry name" value="AT02555P-RELATED"/>
    <property type="match status" value="1"/>
</dbReference>
<evidence type="ECO:0000256" key="1">
    <source>
        <dbReference type="SAM" id="MobiDB-lite"/>
    </source>
</evidence>
<reference evidence="2 3" key="1">
    <citation type="submission" date="2024-02" db="EMBL/GenBank/DDBJ databases">
        <title>A chromosome-level genome assembly of Drosophila madeirensis, a fruit fly species endemic to Madeira island.</title>
        <authorList>
            <person name="Tomihara K."/>
            <person name="Llopart A."/>
            <person name="Yamamoto D."/>
        </authorList>
    </citation>
    <scope>NUCLEOTIDE SEQUENCE [LARGE SCALE GENOMIC DNA]</scope>
    <source>
        <strain evidence="2 3">RF1</strain>
    </source>
</reference>
<gene>
    <name evidence="2" type="ORF">DMAD_11063</name>
</gene>
<dbReference type="AlphaFoldDB" id="A0AAU9FBX1"/>
<protein>
    <submittedName>
        <fullName evidence="2">Uncharacterized protein</fullName>
    </submittedName>
</protein>
<organism evidence="2 3">
    <name type="scientific">Drosophila madeirensis</name>
    <name type="common">Fruit fly</name>
    <dbReference type="NCBI Taxonomy" id="30013"/>
    <lineage>
        <taxon>Eukaryota</taxon>
        <taxon>Metazoa</taxon>
        <taxon>Ecdysozoa</taxon>
        <taxon>Arthropoda</taxon>
        <taxon>Hexapoda</taxon>
        <taxon>Insecta</taxon>
        <taxon>Pterygota</taxon>
        <taxon>Neoptera</taxon>
        <taxon>Endopterygota</taxon>
        <taxon>Diptera</taxon>
        <taxon>Brachycera</taxon>
        <taxon>Muscomorpha</taxon>
        <taxon>Ephydroidea</taxon>
        <taxon>Drosophilidae</taxon>
        <taxon>Drosophila</taxon>
        <taxon>Sophophora</taxon>
    </lineage>
</organism>
<name>A0AAU9FBX1_DROMD</name>
<evidence type="ECO:0000313" key="3">
    <source>
        <dbReference type="Proteomes" id="UP001500889"/>
    </source>
</evidence>
<dbReference type="EMBL" id="AP029264">
    <property type="protein sequence ID" value="BFF93165.1"/>
    <property type="molecule type" value="Genomic_DNA"/>
</dbReference>
<accession>A0AAU9FBX1</accession>
<evidence type="ECO:0000313" key="2">
    <source>
        <dbReference type="EMBL" id="BFF93165.1"/>
    </source>
</evidence>